<evidence type="ECO:0000259" key="8">
    <source>
        <dbReference type="Pfam" id="PF14748"/>
    </source>
</evidence>
<dbReference type="Proteomes" id="UP000789803">
    <property type="component" value="Unassembled WGS sequence"/>
</dbReference>
<proteinExistence type="inferred from homology"/>
<keyword evidence="4" id="KW-0963">Cytoplasm</keyword>
<evidence type="ECO:0000256" key="3">
    <source>
        <dbReference type="ARBA" id="ARBA00023002"/>
    </source>
</evidence>
<dbReference type="PANTHER" id="PTHR11645:SF0">
    <property type="entry name" value="PYRROLINE-5-CARBOXYLATE REDUCTASE 3"/>
    <property type="match status" value="1"/>
</dbReference>
<dbReference type="PANTHER" id="PTHR11645">
    <property type="entry name" value="PYRROLINE-5-CARBOXYLATE REDUCTASE"/>
    <property type="match status" value="1"/>
</dbReference>
<dbReference type="Pfam" id="PF03807">
    <property type="entry name" value="F420_oxidored"/>
    <property type="match status" value="1"/>
</dbReference>
<organism evidence="9 10">
    <name type="scientific">Campylobacter majalis</name>
    <dbReference type="NCBI Taxonomy" id="2790656"/>
    <lineage>
        <taxon>Bacteria</taxon>
        <taxon>Pseudomonadati</taxon>
        <taxon>Campylobacterota</taxon>
        <taxon>Epsilonproteobacteria</taxon>
        <taxon>Campylobacterales</taxon>
        <taxon>Campylobacteraceae</taxon>
        <taxon>Campylobacter</taxon>
    </lineage>
</organism>
<keyword evidence="4 6" id="KW-0028">Amino-acid biosynthesis</keyword>
<evidence type="ECO:0000256" key="2">
    <source>
        <dbReference type="ARBA" id="ARBA00022857"/>
    </source>
</evidence>
<evidence type="ECO:0000256" key="5">
    <source>
        <dbReference type="NCBIfam" id="TIGR00112"/>
    </source>
</evidence>
<protein>
    <recommendedName>
        <fullName evidence="4 5">Pyrroline-5-carboxylate reductase</fullName>
        <shortName evidence="4">P5C reductase</shortName>
        <shortName evidence="4">P5CR</shortName>
        <ecNumber evidence="4 5">1.5.1.2</ecNumber>
    </recommendedName>
    <alternativeName>
        <fullName evidence="4">PCA reductase</fullName>
    </alternativeName>
</protein>
<dbReference type="InterPro" id="IPR028939">
    <property type="entry name" value="P5C_Rdtase_cat_N"/>
</dbReference>
<dbReference type="PIRSF" id="PIRSF000193">
    <property type="entry name" value="Pyrrol-5-carb_rd"/>
    <property type="match status" value="1"/>
</dbReference>
<evidence type="ECO:0000313" key="10">
    <source>
        <dbReference type="Proteomes" id="UP000789803"/>
    </source>
</evidence>
<dbReference type="NCBIfam" id="TIGR00112">
    <property type="entry name" value="proC"/>
    <property type="match status" value="1"/>
</dbReference>
<dbReference type="InterPro" id="IPR008927">
    <property type="entry name" value="6-PGluconate_DH-like_C_sf"/>
</dbReference>
<dbReference type="InterPro" id="IPR000304">
    <property type="entry name" value="Pyrroline-COOH_reductase"/>
</dbReference>
<evidence type="ECO:0000313" key="9">
    <source>
        <dbReference type="EMBL" id="CAD7289800.1"/>
    </source>
</evidence>
<keyword evidence="4 6" id="KW-0641">Proline biosynthesis</keyword>
<reference evidence="9 10" key="1">
    <citation type="submission" date="2020-11" db="EMBL/GenBank/DDBJ databases">
        <authorList>
            <person name="Peeters C."/>
        </authorList>
    </citation>
    <scope>NUCLEOTIDE SEQUENCE [LARGE SCALE GENOMIC DNA]</scope>
    <source>
        <strain evidence="9 10">LMG 7974</strain>
    </source>
</reference>
<dbReference type="GO" id="GO:0004735">
    <property type="term" value="F:pyrroline-5-carboxylate reductase activity"/>
    <property type="evidence" value="ECO:0007669"/>
    <property type="project" value="UniProtKB-EC"/>
</dbReference>
<sequence>MSIAIGFIGGGNIAQAMMSALKNEYEIYAYARSKNDEIAKKFKVKILPNEIEVVKNCDLVFLAIKPKDYESVLQKISDTNKTIALLAPNFTISKAKEIANNAKIIRIMPNTAITIQKGVSAVAFDESFSKNDKEKIVKILNNTGEIYEIDESLFATFTGIAGSLPAYVFVFIEALADAGVLNGISRDLAYEIVSNAVAGSASLVAKTKQHPAILKDAVCSPNGTTIQALRVLESKNFRSSVIEAVNACIQKAKS</sequence>
<name>A0ABN7KCK2_9BACT</name>
<dbReference type="PROSITE" id="PS00521">
    <property type="entry name" value="P5CR"/>
    <property type="match status" value="1"/>
</dbReference>
<dbReference type="Gene3D" id="1.10.3730.10">
    <property type="entry name" value="ProC C-terminal domain-like"/>
    <property type="match status" value="1"/>
</dbReference>
<dbReference type="Gene3D" id="3.40.50.720">
    <property type="entry name" value="NAD(P)-binding Rossmann-like Domain"/>
    <property type="match status" value="1"/>
</dbReference>
<dbReference type="InterPro" id="IPR036291">
    <property type="entry name" value="NAD(P)-bd_dom_sf"/>
</dbReference>
<dbReference type="EC" id="1.5.1.2" evidence="4 5"/>
<comment type="pathway">
    <text evidence="4 6">Amino-acid biosynthesis; L-proline biosynthesis; L-proline from L-glutamate 5-semialdehyde: step 1/1.</text>
</comment>
<accession>A0ABN7KCK2</accession>
<comment type="catalytic activity">
    <reaction evidence="4">
        <text>L-proline + NAD(+) = (S)-1-pyrroline-5-carboxylate + NADH + 2 H(+)</text>
        <dbReference type="Rhea" id="RHEA:14105"/>
        <dbReference type="ChEBI" id="CHEBI:15378"/>
        <dbReference type="ChEBI" id="CHEBI:17388"/>
        <dbReference type="ChEBI" id="CHEBI:57540"/>
        <dbReference type="ChEBI" id="CHEBI:57945"/>
        <dbReference type="ChEBI" id="CHEBI:60039"/>
        <dbReference type="EC" id="1.5.1.2"/>
    </reaction>
</comment>
<evidence type="ECO:0000256" key="6">
    <source>
        <dbReference type="RuleBase" id="RU003903"/>
    </source>
</evidence>
<keyword evidence="10" id="KW-1185">Reference proteome</keyword>
<comment type="function">
    <text evidence="4">Catalyzes the reduction of 1-pyrroline-5-carboxylate (PCA) to L-proline.</text>
</comment>
<keyword evidence="3 4" id="KW-0560">Oxidoreductase</keyword>
<dbReference type="Pfam" id="PF14748">
    <property type="entry name" value="P5CR_dimer"/>
    <property type="match status" value="1"/>
</dbReference>
<evidence type="ECO:0000256" key="4">
    <source>
        <dbReference type="HAMAP-Rule" id="MF_01925"/>
    </source>
</evidence>
<evidence type="ECO:0000256" key="1">
    <source>
        <dbReference type="ARBA" id="ARBA00005525"/>
    </source>
</evidence>
<dbReference type="InterPro" id="IPR029036">
    <property type="entry name" value="P5CR_dimer"/>
</dbReference>
<dbReference type="EMBL" id="CAJHOF010000029">
    <property type="protein sequence ID" value="CAD7289800.1"/>
    <property type="molecule type" value="Genomic_DNA"/>
</dbReference>
<dbReference type="SUPFAM" id="SSF48179">
    <property type="entry name" value="6-phosphogluconate dehydrogenase C-terminal domain-like"/>
    <property type="match status" value="1"/>
</dbReference>
<feature type="domain" description="Pyrroline-5-carboxylate reductase catalytic N-terminal" evidence="7">
    <location>
        <begin position="5"/>
        <end position="80"/>
    </location>
</feature>
<comment type="catalytic activity">
    <reaction evidence="4 6">
        <text>L-proline + NADP(+) = (S)-1-pyrroline-5-carboxylate + NADPH + 2 H(+)</text>
        <dbReference type="Rhea" id="RHEA:14109"/>
        <dbReference type="ChEBI" id="CHEBI:15378"/>
        <dbReference type="ChEBI" id="CHEBI:17388"/>
        <dbReference type="ChEBI" id="CHEBI:57783"/>
        <dbReference type="ChEBI" id="CHEBI:58349"/>
        <dbReference type="ChEBI" id="CHEBI:60039"/>
        <dbReference type="EC" id="1.5.1.2"/>
    </reaction>
</comment>
<feature type="domain" description="Pyrroline-5-carboxylate reductase dimerisation" evidence="8">
    <location>
        <begin position="151"/>
        <end position="253"/>
    </location>
</feature>
<dbReference type="HAMAP" id="MF_01925">
    <property type="entry name" value="P5C_reductase"/>
    <property type="match status" value="1"/>
</dbReference>
<evidence type="ECO:0000259" key="7">
    <source>
        <dbReference type="Pfam" id="PF03807"/>
    </source>
</evidence>
<comment type="subcellular location">
    <subcellularLocation>
        <location evidence="4">Cytoplasm</location>
    </subcellularLocation>
</comment>
<comment type="similarity">
    <text evidence="1 4 6">Belongs to the pyrroline-5-carboxylate reductase family.</text>
</comment>
<comment type="caution">
    <text evidence="9">The sequence shown here is derived from an EMBL/GenBank/DDBJ whole genome shotgun (WGS) entry which is preliminary data.</text>
</comment>
<dbReference type="RefSeq" id="WP_229933654.1">
    <property type="nucleotide sequence ID" value="NZ_CAJHOF010000029.1"/>
</dbReference>
<dbReference type="InterPro" id="IPR053790">
    <property type="entry name" value="P5CR-like_CS"/>
</dbReference>
<dbReference type="SUPFAM" id="SSF51735">
    <property type="entry name" value="NAD(P)-binding Rossmann-fold domains"/>
    <property type="match status" value="1"/>
</dbReference>
<keyword evidence="2 4" id="KW-0521">NADP</keyword>
<gene>
    <name evidence="4 9" type="primary">proC</name>
    <name evidence="9" type="ORF">LMG7974_01883</name>
</gene>